<dbReference type="GO" id="GO:0004553">
    <property type="term" value="F:hydrolase activity, hydrolyzing O-glycosyl compounds"/>
    <property type="evidence" value="ECO:0007669"/>
    <property type="project" value="InterPro"/>
</dbReference>
<feature type="domain" description="GH16" evidence="2">
    <location>
        <begin position="17"/>
        <end position="239"/>
    </location>
</feature>
<dbReference type="OrthoDB" id="4781at2759"/>
<dbReference type="AlphaFoldDB" id="A0A9P8VVT6"/>
<proteinExistence type="predicted"/>
<evidence type="ECO:0000313" key="3">
    <source>
        <dbReference type="EMBL" id="KAH6874715.1"/>
    </source>
</evidence>
<dbReference type="Proteomes" id="UP000777438">
    <property type="component" value="Unassembled WGS sequence"/>
</dbReference>
<dbReference type="PROSITE" id="PS51762">
    <property type="entry name" value="GH16_2"/>
    <property type="match status" value="1"/>
</dbReference>
<feature type="signal peptide" evidence="1">
    <location>
        <begin position="1"/>
        <end position="21"/>
    </location>
</feature>
<dbReference type="InterPro" id="IPR000757">
    <property type="entry name" value="Beta-glucanase-like"/>
</dbReference>
<dbReference type="PANTHER" id="PTHR10963">
    <property type="entry name" value="GLYCOSYL HYDROLASE-RELATED"/>
    <property type="match status" value="1"/>
</dbReference>
<protein>
    <submittedName>
        <fullName evidence="3">Concanavalin A-like lectin/glucanase domain-containing protein</fullName>
    </submittedName>
</protein>
<keyword evidence="4" id="KW-1185">Reference proteome</keyword>
<dbReference type="GO" id="GO:0016757">
    <property type="term" value="F:glycosyltransferase activity"/>
    <property type="evidence" value="ECO:0007669"/>
    <property type="project" value="TreeGrafter"/>
</dbReference>
<dbReference type="GO" id="GO:0005975">
    <property type="term" value="P:carbohydrate metabolic process"/>
    <property type="evidence" value="ECO:0007669"/>
    <property type="project" value="InterPro"/>
</dbReference>
<evidence type="ECO:0000256" key="1">
    <source>
        <dbReference type="SAM" id="SignalP"/>
    </source>
</evidence>
<evidence type="ECO:0000313" key="4">
    <source>
        <dbReference type="Proteomes" id="UP000777438"/>
    </source>
</evidence>
<dbReference type="SUPFAM" id="SSF49899">
    <property type="entry name" value="Concanavalin A-like lectins/glucanases"/>
    <property type="match status" value="1"/>
</dbReference>
<reference evidence="3 4" key="1">
    <citation type="journal article" date="2021" name="Nat. Commun.">
        <title>Genetic determinants of endophytism in the Arabidopsis root mycobiome.</title>
        <authorList>
            <person name="Mesny F."/>
            <person name="Miyauchi S."/>
            <person name="Thiergart T."/>
            <person name="Pickel B."/>
            <person name="Atanasova L."/>
            <person name="Karlsson M."/>
            <person name="Huettel B."/>
            <person name="Barry K.W."/>
            <person name="Haridas S."/>
            <person name="Chen C."/>
            <person name="Bauer D."/>
            <person name="Andreopoulos W."/>
            <person name="Pangilinan J."/>
            <person name="LaButti K."/>
            <person name="Riley R."/>
            <person name="Lipzen A."/>
            <person name="Clum A."/>
            <person name="Drula E."/>
            <person name="Henrissat B."/>
            <person name="Kohler A."/>
            <person name="Grigoriev I.V."/>
            <person name="Martin F.M."/>
            <person name="Hacquard S."/>
        </authorList>
    </citation>
    <scope>NUCLEOTIDE SEQUENCE [LARGE SCALE GENOMIC DNA]</scope>
    <source>
        <strain evidence="3 4">MPI-CAGE-CH-0241</strain>
    </source>
</reference>
<keyword evidence="1" id="KW-0732">Signal</keyword>
<dbReference type="Pfam" id="PF00722">
    <property type="entry name" value="Glyco_hydro_16"/>
    <property type="match status" value="1"/>
</dbReference>
<accession>A0A9P8VVT6</accession>
<name>A0A9P8VVT6_9HYPO</name>
<dbReference type="PANTHER" id="PTHR10963:SF68">
    <property type="entry name" value="GLYCOSIDASE CRH1-RELATED"/>
    <property type="match status" value="1"/>
</dbReference>
<comment type="caution">
    <text evidence="3">The sequence shown here is derived from an EMBL/GenBank/DDBJ whole genome shotgun (WGS) entry which is preliminary data.</text>
</comment>
<sequence length="277" mass="29351">MFTKNISAAVLALVAPALVAGQTYTSCSPLTSTCPADPAFGKDTVHCDFSNGLSDAFTNIGGTEIEYGPNGAVLSISALGQAPTIATGKYIFFGRVDVELQAAPGVGIVTSAVLQSDDLDEIDWEWLGGDNTQVQTNYFSKGDTTTYDRGAFHPVENPVGSFHVYSIEWTPAAVNWIIDGTVVRTLTYEDAKGGSSYPQTPMQIKLGTWVAGRPDAAEGTIIWAGGMADFSKAPFVGYYKSISIVDYAGGDAPTTKSVREYIYGDQSGSHQSIQVVV</sequence>
<organism evidence="3 4">
    <name type="scientific">Thelonectria olida</name>
    <dbReference type="NCBI Taxonomy" id="1576542"/>
    <lineage>
        <taxon>Eukaryota</taxon>
        <taxon>Fungi</taxon>
        <taxon>Dikarya</taxon>
        <taxon>Ascomycota</taxon>
        <taxon>Pezizomycotina</taxon>
        <taxon>Sordariomycetes</taxon>
        <taxon>Hypocreomycetidae</taxon>
        <taxon>Hypocreales</taxon>
        <taxon>Nectriaceae</taxon>
        <taxon>Thelonectria</taxon>
    </lineage>
</organism>
<dbReference type="GO" id="GO:0009277">
    <property type="term" value="C:fungal-type cell wall"/>
    <property type="evidence" value="ECO:0007669"/>
    <property type="project" value="TreeGrafter"/>
</dbReference>
<dbReference type="InterPro" id="IPR013320">
    <property type="entry name" value="ConA-like_dom_sf"/>
</dbReference>
<dbReference type="CDD" id="cd02183">
    <property type="entry name" value="GH16_fungal_CRH1_transglycosylase"/>
    <property type="match status" value="1"/>
</dbReference>
<dbReference type="Gene3D" id="2.60.120.200">
    <property type="match status" value="1"/>
</dbReference>
<gene>
    <name evidence="3" type="ORF">B0T10DRAFT_415030</name>
</gene>
<dbReference type="GO" id="GO:0031505">
    <property type="term" value="P:fungal-type cell wall organization"/>
    <property type="evidence" value="ECO:0007669"/>
    <property type="project" value="TreeGrafter"/>
</dbReference>
<dbReference type="InterPro" id="IPR050546">
    <property type="entry name" value="Glycosyl_Hydrlase_16"/>
</dbReference>
<feature type="chain" id="PRO_5040135014" evidence="1">
    <location>
        <begin position="22"/>
        <end position="277"/>
    </location>
</feature>
<evidence type="ECO:0000259" key="2">
    <source>
        <dbReference type="PROSITE" id="PS51762"/>
    </source>
</evidence>
<dbReference type="EMBL" id="JAGPYM010000037">
    <property type="protein sequence ID" value="KAH6874715.1"/>
    <property type="molecule type" value="Genomic_DNA"/>
</dbReference>